<feature type="region of interest" description="Disordered" evidence="1">
    <location>
        <begin position="769"/>
        <end position="788"/>
    </location>
</feature>
<feature type="compositionally biased region" description="Low complexity" evidence="1">
    <location>
        <begin position="770"/>
        <end position="786"/>
    </location>
</feature>
<gene>
    <name evidence="2" type="ORF">PG997_001647</name>
</gene>
<protein>
    <submittedName>
        <fullName evidence="2">Uncharacterized protein</fullName>
    </submittedName>
</protein>
<name>A0ABR1XE47_9PEZI</name>
<proteinExistence type="predicted"/>
<reference evidence="2 3" key="1">
    <citation type="submission" date="2023-01" db="EMBL/GenBank/DDBJ databases">
        <title>Analysis of 21 Apiospora genomes using comparative genomics revels a genus with tremendous synthesis potential of carbohydrate active enzymes and secondary metabolites.</title>
        <authorList>
            <person name="Sorensen T."/>
        </authorList>
    </citation>
    <scope>NUCLEOTIDE SEQUENCE [LARGE SCALE GENOMIC DNA]</scope>
    <source>
        <strain evidence="2 3">CBS 114990</strain>
    </source>
</reference>
<organism evidence="2 3">
    <name type="scientific">Apiospora hydei</name>
    <dbReference type="NCBI Taxonomy" id="1337664"/>
    <lineage>
        <taxon>Eukaryota</taxon>
        <taxon>Fungi</taxon>
        <taxon>Dikarya</taxon>
        <taxon>Ascomycota</taxon>
        <taxon>Pezizomycotina</taxon>
        <taxon>Sordariomycetes</taxon>
        <taxon>Xylariomycetidae</taxon>
        <taxon>Amphisphaeriales</taxon>
        <taxon>Apiosporaceae</taxon>
        <taxon>Apiospora</taxon>
    </lineage>
</organism>
<dbReference type="EMBL" id="JAQQWN010000002">
    <property type="protein sequence ID" value="KAK8094962.1"/>
    <property type="molecule type" value="Genomic_DNA"/>
</dbReference>
<evidence type="ECO:0000313" key="3">
    <source>
        <dbReference type="Proteomes" id="UP001433268"/>
    </source>
</evidence>
<dbReference type="Gene3D" id="1.25.40.10">
    <property type="entry name" value="Tetratricopeptide repeat domain"/>
    <property type="match status" value="1"/>
</dbReference>
<sequence>MVHDFPGQYSNIVLRSRMQLAVIKTIRGQYKNAIADFVILNEECQSTIDSKDSPISAEISYNYAVVLTRVGNFNDAITKLRGIDASSQIGEASYLQVNCSRLLGLANAYLGHFSQASRYIDRAKAKMEKVKEDCNQSRPASPETVPCATSIREGGTKAPRMSHLEAAVRLSQAQILLMQGKAQDGMSIVGPLLVDTEKSFGTSHLLTLETRFILCRLLTETGQLGQAKVKCVETIDLMAEYLDQDHPLILKATSALVGLHRLDSCPSEAFTVSENLAYKARELLGTDNRQTLRYEFQVAALNLWMGNHVDGLKQLEDAALTSSDRWGDDSPWTLSCVIEKSIALSLSGRSGECKKNLEDVLRIQCRLFELAIDDYDGDDLISRLLECLAPKPNQSKDFVEVHPSLLYALGAWAKNELTRSDAQRDRVIQAQRAILQHRKRSPSFGPSHYATLQAGLDLANTLRVDPDLKNSHEAESHYSEVISSGIALQGDLIVLLAEQGKYLSKIMHPGKDLEEDKDLEEEKTSEEETERFLDIPKLISHRLGSRHPDTLQAMLTALAPTFCLDEGRAVEMSVKLHQRLHDPRVRPQRPVECIKIEEKLGLIHYRLKNRAEAAKIFAALAESLRNGEGALLSSFDEGQEIKIRLDQETSRIVGEVLNQQWQEAEQSRKNHRFSDAVESLRLFSDLFKSVHGEYEEVSEKVSVTLAVALWEAGQHITSEFVPGFTKQTASRQQKEAVDILKSVISRMGHEDGVRDQLKEELDGWKEALATSSTHEPPSPSHSSIVESVRHRISVDECRDINKENEYEPNSVW</sequence>
<evidence type="ECO:0000313" key="2">
    <source>
        <dbReference type="EMBL" id="KAK8094962.1"/>
    </source>
</evidence>
<dbReference type="InterPro" id="IPR011990">
    <property type="entry name" value="TPR-like_helical_dom_sf"/>
</dbReference>
<evidence type="ECO:0000256" key="1">
    <source>
        <dbReference type="SAM" id="MobiDB-lite"/>
    </source>
</evidence>
<keyword evidence="3" id="KW-1185">Reference proteome</keyword>
<dbReference type="PANTHER" id="PTHR46082:SF6">
    <property type="entry name" value="AAA+ ATPASE DOMAIN-CONTAINING PROTEIN-RELATED"/>
    <property type="match status" value="1"/>
</dbReference>
<dbReference type="PANTHER" id="PTHR46082">
    <property type="entry name" value="ATP/GTP-BINDING PROTEIN-RELATED"/>
    <property type="match status" value="1"/>
</dbReference>
<dbReference type="Proteomes" id="UP001433268">
    <property type="component" value="Unassembled WGS sequence"/>
</dbReference>
<accession>A0ABR1XE47</accession>
<dbReference type="GeneID" id="92039022"/>
<dbReference type="InterPro" id="IPR053137">
    <property type="entry name" value="NLR-like"/>
</dbReference>
<dbReference type="RefSeq" id="XP_066675735.1">
    <property type="nucleotide sequence ID" value="XM_066805962.1"/>
</dbReference>
<dbReference type="SUPFAM" id="SSF48452">
    <property type="entry name" value="TPR-like"/>
    <property type="match status" value="2"/>
</dbReference>
<comment type="caution">
    <text evidence="2">The sequence shown here is derived from an EMBL/GenBank/DDBJ whole genome shotgun (WGS) entry which is preliminary data.</text>
</comment>